<dbReference type="EMBL" id="VOBQ01000013">
    <property type="protein sequence ID" value="TWO69922.1"/>
    <property type="molecule type" value="Genomic_DNA"/>
</dbReference>
<keyword evidence="3" id="KW-1185">Reference proteome</keyword>
<evidence type="ECO:0000256" key="1">
    <source>
        <dbReference type="SAM" id="Phobius"/>
    </source>
</evidence>
<gene>
    <name evidence="2" type="ORF">FN976_16355</name>
</gene>
<keyword evidence="1" id="KW-1133">Transmembrane helix</keyword>
<dbReference type="OrthoDB" id="7271910at2"/>
<comment type="caution">
    <text evidence="2">The sequence shown here is derived from an EMBL/GenBank/DDBJ whole genome shotgun (WGS) entry which is preliminary data.</text>
</comment>
<dbReference type="RefSeq" id="WP_145894118.1">
    <property type="nucleotide sequence ID" value="NZ_VOBQ01000013.1"/>
</dbReference>
<sequence>MGHTAFTIKAFGIYVVVTGLGLLLAPNLMLGMLGVPEAREVWIRVLGSLAIVVGYYYIACAAGNAHAFFRATIPGRIAFFALGVGLVLLAGAPWTLILFGLADLAGAAWTWSALRAEAQGPGTVPAS</sequence>
<feature type="transmembrane region" description="Helical" evidence="1">
    <location>
        <begin position="77"/>
        <end position="102"/>
    </location>
</feature>
<keyword evidence="1" id="KW-0472">Membrane</keyword>
<name>A0A562ZMV5_9BURK</name>
<evidence type="ECO:0008006" key="4">
    <source>
        <dbReference type="Google" id="ProtNLM"/>
    </source>
</evidence>
<evidence type="ECO:0000313" key="3">
    <source>
        <dbReference type="Proteomes" id="UP000318199"/>
    </source>
</evidence>
<keyword evidence="1" id="KW-0812">Transmembrane</keyword>
<accession>A0A562ZMV5</accession>
<protein>
    <recommendedName>
        <fullName evidence="4">DUF4345 domain-containing protein</fullName>
    </recommendedName>
</protein>
<organism evidence="2 3">
    <name type="scientific">Caenimonas sedimenti</name>
    <dbReference type="NCBI Taxonomy" id="2596921"/>
    <lineage>
        <taxon>Bacteria</taxon>
        <taxon>Pseudomonadati</taxon>
        <taxon>Pseudomonadota</taxon>
        <taxon>Betaproteobacteria</taxon>
        <taxon>Burkholderiales</taxon>
        <taxon>Comamonadaceae</taxon>
        <taxon>Caenimonas</taxon>
    </lineage>
</organism>
<feature type="transmembrane region" description="Helical" evidence="1">
    <location>
        <begin position="12"/>
        <end position="35"/>
    </location>
</feature>
<dbReference type="Proteomes" id="UP000318199">
    <property type="component" value="Unassembled WGS sequence"/>
</dbReference>
<reference evidence="2 3" key="1">
    <citation type="submission" date="2019-07" db="EMBL/GenBank/DDBJ databases">
        <title>Caenimonas sedimenti sp. nov., isolated from activated sludge.</title>
        <authorList>
            <person name="Xu J."/>
        </authorList>
    </citation>
    <scope>NUCLEOTIDE SEQUENCE [LARGE SCALE GENOMIC DNA]</scope>
    <source>
        <strain evidence="2 3">HX-9-20</strain>
    </source>
</reference>
<evidence type="ECO:0000313" key="2">
    <source>
        <dbReference type="EMBL" id="TWO69922.1"/>
    </source>
</evidence>
<feature type="transmembrane region" description="Helical" evidence="1">
    <location>
        <begin position="41"/>
        <end position="65"/>
    </location>
</feature>
<proteinExistence type="predicted"/>
<dbReference type="AlphaFoldDB" id="A0A562ZMV5"/>